<dbReference type="GO" id="GO:0009507">
    <property type="term" value="C:chloroplast"/>
    <property type="evidence" value="ECO:0007669"/>
    <property type="project" value="UniProtKB-SubCell"/>
</dbReference>
<keyword evidence="5" id="KW-0934">Plastid</keyword>
<dbReference type="GO" id="GO:0019843">
    <property type="term" value="F:rRNA binding"/>
    <property type="evidence" value="ECO:0007669"/>
    <property type="project" value="UniProtKB-UniRule"/>
</dbReference>
<accession>C0KS50</accession>
<keyword evidence="5" id="KW-0150">Chloroplast</keyword>
<organism evidence="5">
    <name type="scientific">Halimeda distorta</name>
    <dbReference type="NCBI Taxonomy" id="170412"/>
    <lineage>
        <taxon>Eukaryota</taxon>
        <taxon>Viridiplantae</taxon>
        <taxon>Chlorophyta</taxon>
        <taxon>core chlorophytes</taxon>
        <taxon>Ulvophyceae</taxon>
        <taxon>TCBD clade</taxon>
        <taxon>Bryopsidales</taxon>
        <taxon>Halimedineae</taxon>
        <taxon>Halimedaceae</taxon>
        <taxon>Halimedeae</taxon>
        <taxon>Halimeda</taxon>
    </lineage>
</organism>
<evidence type="ECO:0000256" key="4">
    <source>
        <dbReference type="HAMAP-Rule" id="MF_01302"/>
    </source>
</evidence>
<sequence length="135" mass="15038">MMVFNDSISDAFTRIRNANLVGHNTVRVPLTLTTKSILNILVHHGFIKNFSQINNREFLVTLKSPKTSVLRKLKRLSRPGCRLYVSAQNLPQLLRSGQLGLAPRAIIFLSTSKGILSDREAQHLKVGGELLGYVS</sequence>
<protein>
    <recommendedName>
        <fullName evidence="4">Small ribosomal subunit protein uS8c</fullName>
    </recommendedName>
</protein>
<evidence type="ECO:0000313" key="5">
    <source>
        <dbReference type="EMBL" id="ACN23290.1"/>
    </source>
</evidence>
<dbReference type="SUPFAM" id="SSF56047">
    <property type="entry name" value="Ribosomal protein S8"/>
    <property type="match status" value="1"/>
</dbReference>
<dbReference type="AlphaFoldDB" id="C0KS50"/>
<dbReference type="FunFam" id="3.30.1490.10:FF:000001">
    <property type="entry name" value="30S ribosomal protein S8"/>
    <property type="match status" value="1"/>
</dbReference>
<name>C0KS50_9CHLO</name>
<dbReference type="GO" id="GO:0005840">
    <property type="term" value="C:ribosome"/>
    <property type="evidence" value="ECO:0007669"/>
    <property type="project" value="UniProtKB-KW"/>
</dbReference>
<dbReference type="GO" id="GO:1990904">
    <property type="term" value="C:ribonucleoprotein complex"/>
    <property type="evidence" value="ECO:0007669"/>
    <property type="project" value="UniProtKB-KW"/>
</dbReference>
<evidence type="ECO:0000256" key="1">
    <source>
        <dbReference type="ARBA" id="ARBA00006471"/>
    </source>
</evidence>
<keyword evidence="4" id="KW-0694">RNA-binding</keyword>
<dbReference type="Pfam" id="PF00410">
    <property type="entry name" value="Ribosomal_S8"/>
    <property type="match status" value="1"/>
</dbReference>
<reference evidence="5" key="1">
    <citation type="journal article" date="2009" name="Glob. Ecol. Biogeogr.">
        <title>Macroecology meets macroevolution: Evolutionary niche dynamics in the seaweed Halimeda.</title>
        <authorList>
            <person name="Verbruggen H."/>
            <person name="Tyberghein L."/>
            <person name="Pauly K."/>
            <person name="Vlaeminck C."/>
            <person name="Van Nieuwenhuyze K."/>
            <person name="Kooistra W.H.C.F."/>
            <person name="Leliaert F."/>
            <person name="De Clerck O."/>
        </authorList>
    </citation>
    <scope>NUCLEOTIDE SEQUENCE</scope>
</reference>
<dbReference type="GO" id="GO:0003735">
    <property type="term" value="F:structural constituent of ribosome"/>
    <property type="evidence" value="ECO:0007669"/>
    <property type="project" value="InterPro"/>
</dbReference>
<comment type="similarity">
    <text evidence="1 4">Belongs to the universal ribosomal protein uS8 family.</text>
</comment>
<proteinExistence type="inferred from homology"/>
<comment type="subunit">
    <text evidence="4">Part of the 30S ribosomal subunit.</text>
</comment>
<dbReference type="InterPro" id="IPR035987">
    <property type="entry name" value="Ribosomal_uS8_sf"/>
</dbReference>
<dbReference type="Gene3D" id="3.30.1490.10">
    <property type="match status" value="1"/>
</dbReference>
<dbReference type="InterPro" id="IPR000630">
    <property type="entry name" value="Ribosomal_uS8"/>
</dbReference>
<evidence type="ECO:0000256" key="2">
    <source>
        <dbReference type="ARBA" id="ARBA00022980"/>
    </source>
</evidence>
<dbReference type="GO" id="GO:0006412">
    <property type="term" value="P:translation"/>
    <property type="evidence" value="ECO:0007669"/>
    <property type="project" value="UniProtKB-UniRule"/>
</dbReference>
<keyword evidence="4" id="KW-0699">rRNA-binding</keyword>
<keyword evidence="3 4" id="KW-0687">Ribonucleoprotein</keyword>
<keyword evidence="2 4" id="KW-0689">Ribosomal protein</keyword>
<dbReference type="EMBL" id="FJ624549">
    <property type="protein sequence ID" value="ACN23290.1"/>
    <property type="molecule type" value="Genomic_DNA"/>
</dbReference>
<dbReference type="Gene3D" id="3.30.1370.30">
    <property type="match status" value="1"/>
</dbReference>
<dbReference type="HAMAP" id="MF_01302_B">
    <property type="entry name" value="Ribosomal_uS8_B"/>
    <property type="match status" value="1"/>
</dbReference>
<evidence type="ECO:0000256" key="3">
    <source>
        <dbReference type="ARBA" id="ARBA00023274"/>
    </source>
</evidence>
<dbReference type="PANTHER" id="PTHR11758">
    <property type="entry name" value="40S RIBOSOMAL PROTEIN S15A"/>
    <property type="match status" value="1"/>
</dbReference>
<comment type="subcellular location">
    <subcellularLocation>
        <location evidence="4">Plastid</location>
        <location evidence="4">Chloroplast</location>
    </subcellularLocation>
</comment>
<comment type="function">
    <text evidence="4">One of the primary rRNA binding proteins, it binds directly to 16S rRNA central domain where it helps coordinate assembly of the platform of the 30S subunit.</text>
</comment>
<geneLocation type="chloroplast" evidence="5"/>
<gene>
    <name evidence="4 5" type="primary">rps8</name>
</gene>